<evidence type="ECO:0000313" key="3">
    <source>
        <dbReference type="Proteomes" id="UP000694416"/>
    </source>
</evidence>
<name>A0A8C9I7M0_9PRIM</name>
<feature type="region of interest" description="Disordered" evidence="1">
    <location>
        <begin position="138"/>
        <end position="162"/>
    </location>
</feature>
<sequence length="162" mass="17870">MQAPGPGSGGESTPWASTAWLHCEHSGAYLGTDRESCARCSGAHLGTKGPCFYWRIWTDVKAESHMCEDMEDSNSRRFLIIFCARHWRLGWWHFMLLTFLSHYFSCDCRLLALYSEGGERTTAPGTGEGMLLTAQEVPGRQPSHAGTLATPTTSGELPVTRA</sequence>
<dbReference type="Ensembl" id="ENSPTET00000043703.1">
    <property type="protein sequence ID" value="ENSPTEP00000031731.1"/>
    <property type="gene ID" value="ENSPTEG00000030602.1"/>
</dbReference>
<evidence type="ECO:0000256" key="1">
    <source>
        <dbReference type="SAM" id="MobiDB-lite"/>
    </source>
</evidence>
<protein>
    <submittedName>
        <fullName evidence="2">Uncharacterized protein</fullName>
    </submittedName>
</protein>
<organism evidence="2 3">
    <name type="scientific">Piliocolobus tephrosceles</name>
    <name type="common">Ugandan red Colobus</name>
    <dbReference type="NCBI Taxonomy" id="591936"/>
    <lineage>
        <taxon>Eukaryota</taxon>
        <taxon>Metazoa</taxon>
        <taxon>Chordata</taxon>
        <taxon>Craniata</taxon>
        <taxon>Vertebrata</taxon>
        <taxon>Euteleostomi</taxon>
        <taxon>Mammalia</taxon>
        <taxon>Eutheria</taxon>
        <taxon>Euarchontoglires</taxon>
        <taxon>Primates</taxon>
        <taxon>Haplorrhini</taxon>
        <taxon>Catarrhini</taxon>
        <taxon>Cercopithecidae</taxon>
        <taxon>Colobinae</taxon>
        <taxon>Piliocolobus</taxon>
    </lineage>
</organism>
<reference evidence="2" key="1">
    <citation type="submission" date="2025-08" db="UniProtKB">
        <authorList>
            <consortium name="Ensembl"/>
        </authorList>
    </citation>
    <scope>IDENTIFICATION</scope>
</reference>
<dbReference type="AlphaFoldDB" id="A0A8C9I7M0"/>
<evidence type="ECO:0000313" key="2">
    <source>
        <dbReference type="Ensembl" id="ENSPTEP00000031731.1"/>
    </source>
</evidence>
<accession>A0A8C9I7M0</accession>
<dbReference type="Proteomes" id="UP000694416">
    <property type="component" value="Unplaced"/>
</dbReference>
<reference evidence="2" key="2">
    <citation type="submission" date="2025-09" db="UniProtKB">
        <authorList>
            <consortium name="Ensembl"/>
        </authorList>
    </citation>
    <scope>IDENTIFICATION</scope>
</reference>
<proteinExistence type="predicted"/>
<keyword evidence="3" id="KW-1185">Reference proteome</keyword>